<dbReference type="SMART" id="SM00529">
    <property type="entry name" value="HTH_DTXR"/>
    <property type="match status" value="1"/>
</dbReference>
<comment type="caution">
    <text evidence="5">The sequence shown here is derived from an EMBL/GenBank/DDBJ whole genome shotgun (WGS) entry which is preliminary data.</text>
</comment>
<dbReference type="Proteomes" id="UP001529380">
    <property type="component" value="Unassembled WGS sequence"/>
</dbReference>
<protein>
    <submittedName>
        <fullName evidence="5">MarR family transcriptional regulator</fullName>
    </submittedName>
</protein>
<dbReference type="InterPro" id="IPR036390">
    <property type="entry name" value="WH_DNA-bd_sf"/>
</dbReference>
<evidence type="ECO:0000256" key="2">
    <source>
        <dbReference type="ARBA" id="ARBA00023125"/>
    </source>
</evidence>
<dbReference type="InterPro" id="IPR011991">
    <property type="entry name" value="ArsR-like_HTH"/>
</dbReference>
<dbReference type="PROSITE" id="PS50995">
    <property type="entry name" value="HTH_MARR_2"/>
    <property type="match status" value="1"/>
</dbReference>
<dbReference type="InterPro" id="IPR039422">
    <property type="entry name" value="MarR/SlyA-like"/>
</dbReference>
<keyword evidence="1" id="KW-0805">Transcription regulation</keyword>
<dbReference type="PANTHER" id="PTHR33164:SF43">
    <property type="entry name" value="HTH-TYPE TRANSCRIPTIONAL REPRESSOR YETL"/>
    <property type="match status" value="1"/>
</dbReference>
<keyword evidence="3" id="KW-0804">Transcription</keyword>
<dbReference type="EMBL" id="JAUDCL010000013">
    <property type="protein sequence ID" value="MDM8201299.1"/>
    <property type="molecule type" value="Genomic_DNA"/>
</dbReference>
<accession>A0ABT7UQY1</accession>
<evidence type="ECO:0000313" key="5">
    <source>
        <dbReference type="EMBL" id="MDM8201299.1"/>
    </source>
</evidence>
<evidence type="ECO:0000256" key="1">
    <source>
        <dbReference type="ARBA" id="ARBA00023015"/>
    </source>
</evidence>
<dbReference type="InterPro" id="IPR000835">
    <property type="entry name" value="HTH_MarR-typ"/>
</dbReference>
<evidence type="ECO:0000259" key="4">
    <source>
        <dbReference type="PROSITE" id="PS50995"/>
    </source>
</evidence>
<dbReference type="PRINTS" id="PR00598">
    <property type="entry name" value="HTHMARR"/>
</dbReference>
<reference evidence="5 6" key="1">
    <citation type="submission" date="2023-06" db="EMBL/GenBank/DDBJ databases">
        <title>Identification and characterization of horizontal gene transfer across gut microbiota members of farm animals based on homology search.</title>
        <authorList>
            <person name="Schwarzerova J."/>
            <person name="Nykrynova M."/>
            <person name="Jureckova K."/>
            <person name="Cejkova D."/>
            <person name="Rychlik I."/>
        </authorList>
    </citation>
    <scope>NUCLEOTIDE SEQUENCE [LARGE SCALE GENOMIC DNA]</scope>
    <source>
        <strain evidence="5 6">ET340</strain>
    </source>
</reference>
<keyword evidence="2" id="KW-0238">DNA-binding</keyword>
<dbReference type="CDD" id="cd00090">
    <property type="entry name" value="HTH_ARSR"/>
    <property type="match status" value="1"/>
</dbReference>
<name>A0ABT7UQY1_9FIRM</name>
<dbReference type="SUPFAM" id="SSF46785">
    <property type="entry name" value="Winged helix' DNA-binding domain"/>
    <property type="match status" value="1"/>
</dbReference>
<sequence length="161" mass="18519">MQNSNALQMLRAMDRIRRAWKNASPSETLNKSQFFTLMTLHNKGADVLGGSCPHTDPYEPMTLSALAKAMNQSMPAVSQRIRRLEELGYVCRTPDESDRRTMWIALTEQGNALLQENCRDMFRRLERMMTRLERQGERTPAQVIEAFNYLADAMEEEFGSP</sequence>
<dbReference type="SMART" id="SM00347">
    <property type="entry name" value="HTH_MARR"/>
    <property type="match status" value="1"/>
</dbReference>
<organism evidence="5 6">
    <name type="scientific">Allofournierella massiliensis</name>
    <dbReference type="NCBI Taxonomy" id="1650663"/>
    <lineage>
        <taxon>Bacteria</taxon>
        <taxon>Bacillati</taxon>
        <taxon>Bacillota</taxon>
        <taxon>Clostridia</taxon>
        <taxon>Eubacteriales</taxon>
        <taxon>Oscillospiraceae</taxon>
        <taxon>Allofournierella</taxon>
    </lineage>
</organism>
<evidence type="ECO:0000313" key="6">
    <source>
        <dbReference type="Proteomes" id="UP001529380"/>
    </source>
</evidence>
<dbReference type="Gene3D" id="1.10.10.10">
    <property type="entry name" value="Winged helix-like DNA-binding domain superfamily/Winged helix DNA-binding domain"/>
    <property type="match status" value="1"/>
</dbReference>
<dbReference type="Pfam" id="PF01047">
    <property type="entry name" value="MarR"/>
    <property type="match status" value="1"/>
</dbReference>
<dbReference type="InterPro" id="IPR023187">
    <property type="entry name" value="Tscrpt_reg_MarR-type_CS"/>
</dbReference>
<keyword evidence="6" id="KW-1185">Reference proteome</keyword>
<proteinExistence type="predicted"/>
<dbReference type="InterPro" id="IPR022689">
    <property type="entry name" value="Iron_dep_repressor"/>
</dbReference>
<gene>
    <name evidence="5" type="ORF">QUW08_08365</name>
</gene>
<dbReference type="InterPro" id="IPR036388">
    <property type="entry name" value="WH-like_DNA-bd_sf"/>
</dbReference>
<dbReference type="PROSITE" id="PS01117">
    <property type="entry name" value="HTH_MARR_1"/>
    <property type="match status" value="1"/>
</dbReference>
<dbReference type="PANTHER" id="PTHR33164">
    <property type="entry name" value="TRANSCRIPTIONAL REGULATOR, MARR FAMILY"/>
    <property type="match status" value="1"/>
</dbReference>
<feature type="domain" description="HTH marR-type" evidence="4">
    <location>
        <begin position="1"/>
        <end position="156"/>
    </location>
</feature>
<evidence type="ECO:0000256" key="3">
    <source>
        <dbReference type="ARBA" id="ARBA00023163"/>
    </source>
</evidence>